<feature type="transmembrane region" description="Helical" evidence="1">
    <location>
        <begin position="29"/>
        <end position="51"/>
    </location>
</feature>
<dbReference type="eggNOG" id="ENOG502S165">
    <property type="taxonomic scope" value="Eukaryota"/>
</dbReference>
<dbReference type="VEuPathDB" id="FungiDB:G647_08090"/>
<comment type="caution">
    <text evidence="2">The sequence shown here is derived from an EMBL/GenBank/DDBJ whole genome shotgun (WGS) entry which is preliminary data.</text>
</comment>
<dbReference type="STRING" id="86049.A0A1C1CAI0"/>
<dbReference type="AlphaFoldDB" id="A0A1C1CAI0"/>
<keyword evidence="3" id="KW-1185">Reference proteome</keyword>
<dbReference type="OrthoDB" id="3501153at2759"/>
<gene>
    <name evidence="2" type="ORF">CLCR_06314</name>
</gene>
<dbReference type="Proteomes" id="UP000094526">
    <property type="component" value="Unassembled WGS sequence"/>
</dbReference>
<evidence type="ECO:0000313" key="2">
    <source>
        <dbReference type="EMBL" id="OCT45461.1"/>
    </source>
</evidence>
<keyword evidence="1" id="KW-0472">Membrane</keyword>
<keyword evidence="1" id="KW-0812">Transmembrane</keyword>
<dbReference type="PANTHER" id="PTHR35896">
    <property type="entry name" value="IG-LIKE DOMAIN-CONTAINING PROTEIN"/>
    <property type="match status" value="1"/>
</dbReference>
<organism evidence="2 3">
    <name type="scientific">Cladophialophora carrionii</name>
    <dbReference type="NCBI Taxonomy" id="86049"/>
    <lineage>
        <taxon>Eukaryota</taxon>
        <taxon>Fungi</taxon>
        <taxon>Dikarya</taxon>
        <taxon>Ascomycota</taxon>
        <taxon>Pezizomycotina</taxon>
        <taxon>Eurotiomycetes</taxon>
        <taxon>Chaetothyriomycetidae</taxon>
        <taxon>Chaetothyriales</taxon>
        <taxon>Herpotrichiellaceae</taxon>
        <taxon>Cladophialophora</taxon>
    </lineage>
</organism>
<dbReference type="InterPro" id="IPR053008">
    <property type="entry name" value="Phomopsin_biosynth_assoc"/>
</dbReference>
<reference evidence="3" key="1">
    <citation type="submission" date="2015-07" db="EMBL/GenBank/DDBJ databases">
        <authorList>
            <person name="Teixeira M.M."/>
            <person name="Souza R.C."/>
            <person name="Almeida L.G."/>
            <person name="Vicente V.A."/>
            <person name="de Hoog S."/>
            <person name="Bocca A.L."/>
            <person name="de Almeida S.R."/>
            <person name="Vasconcelos A.T."/>
            <person name="Felipe M.S."/>
        </authorList>
    </citation>
    <scope>NUCLEOTIDE SEQUENCE [LARGE SCALE GENOMIC DNA]</scope>
    <source>
        <strain evidence="3">KSF</strain>
    </source>
</reference>
<accession>A0A1C1CAI0</accession>
<evidence type="ECO:0000256" key="1">
    <source>
        <dbReference type="SAM" id="Phobius"/>
    </source>
</evidence>
<dbReference type="PANTHER" id="PTHR35896:SF3">
    <property type="entry name" value="MAJOR FACILITATOR SUPERFAMILY TRANSPORTER"/>
    <property type="match status" value="1"/>
</dbReference>
<keyword evidence="1" id="KW-1133">Transmembrane helix</keyword>
<proteinExistence type="predicted"/>
<evidence type="ECO:0000313" key="3">
    <source>
        <dbReference type="Proteomes" id="UP000094526"/>
    </source>
</evidence>
<dbReference type="EMBL" id="LGRB01000020">
    <property type="protein sequence ID" value="OCT45461.1"/>
    <property type="molecule type" value="Genomic_DNA"/>
</dbReference>
<dbReference type="VEuPathDB" id="FungiDB:CLCR_06314"/>
<protein>
    <submittedName>
        <fullName evidence="2">Uncharacterized protein</fullName>
    </submittedName>
</protein>
<name>A0A1C1CAI0_9EURO</name>
<sequence length="209" mass="23299">MAFDKPETKDEFESLPTAVSADKPTRGAWLRPAIFLTMALLVLAVLTNTLASGWSMREPQTGPNPPASCGTSAATAKARGCKYDIMMAAWLPPACYYQERSEEFLLEEQDQWYRDANLTIPMTLDELRLGDYGTAFTRSKFHLRHCIYMWIILLDGLKDKRLVDSDSLSAEHVRHCANLLVDPHGKDGLGGLGAYSRIDISILECGSPW</sequence>